<keyword evidence="4 8" id="KW-0479">Metal-binding</keyword>
<keyword evidence="5 9" id="KW-0560">Oxidoreductase</keyword>
<feature type="transmembrane region" description="Helical" evidence="10">
    <location>
        <begin position="309"/>
        <end position="327"/>
    </location>
</feature>
<comment type="cofactor">
    <cofactor evidence="1 8">
        <name>heme</name>
        <dbReference type="ChEBI" id="CHEBI:30413"/>
    </cofactor>
</comment>
<keyword evidence="3 8" id="KW-0349">Heme</keyword>
<dbReference type="PRINTS" id="PR00385">
    <property type="entry name" value="P450"/>
</dbReference>
<evidence type="ECO:0000256" key="10">
    <source>
        <dbReference type="SAM" id="Phobius"/>
    </source>
</evidence>
<dbReference type="SUPFAM" id="SSF48264">
    <property type="entry name" value="Cytochrome P450"/>
    <property type="match status" value="2"/>
</dbReference>
<sequence length="678" mass="77192">MASIEWPQEQLSIAFLSSTFYPYFLFFLLAVAVLKLARRSKNKASFNLPPSPRKLPIIGNLHQIGTLPYRSFSSLSQKHGSLMWLQLGQTQTLVISSADLVREIMQNHDLTFSNRPKITAARYILYGGNDIGFSSYGESWKLKRKICSLELLSAKRVQSFRLIREQEVAELVKKIGKATLREASSVNLSELLLEVSDNIICKCALGQKVDSSSVKELARRLMIQLAAETVGDYFPLLSWVDFLTGKIQEFKSIFEAFDIFLDELIEEHKTVQREADHCSTENGFVDILFQYQKNAMPDSELTNDDIKSILMVFLLFCSIAFFLLFFSNTLTHSLTIQGSDTTASTLEWAMAELMRNPTKLKKAQEEVRKIVGNKSKVEENDINQMDYMKCVVKETLRLHPAAPLLIPRKTSSTLKLRGYDIPPKTLVYVNAWGIQRDPEIWERPEEFIPERHGNNHVPLKGQFIPFGFGRRTCPGMTFGLANVEYTLANLLYWFNWKLPISHSSAQDIDMTETYGIVTSIKDMIVAGSDPTASTLEWAMAELMRNSTKLQKAQEEVRKIVGNKSKVEENDIKQMDYMKCVVKETLSPEEFIPERHGNNHVPLKGQYIPFGFGRRACPGMTFGLANVGYTLANLLYWFNWKLPTSHSSAQDIDMTETYRLVTSMKVPLHVKPLPFESSF</sequence>
<dbReference type="Gene3D" id="1.10.630.10">
    <property type="entry name" value="Cytochrome P450"/>
    <property type="match status" value="3"/>
</dbReference>
<dbReference type="GO" id="GO:0004497">
    <property type="term" value="F:monooxygenase activity"/>
    <property type="evidence" value="ECO:0007669"/>
    <property type="project" value="UniProtKB-KW"/>
</dbReference>
<dbReference type="InterPro" id="IPR001128">
    <property type="entry name" value="Cyt_P450"/>
</dbReference>
<dbReference type="Proteomes" id="UP001374535">
    <property type="component" value="Chromosome 8"/>
</dbReference>
<keyword evidence="7 9" id="KW-0503">Monooxygenase</keyword>
<keyword evidence="6 8" id="KW-0408">Iron</keyword>
<dbReference type="InterPro" id="IPR017972">
    <property type="entry name" value="Cyt_P450_CS"/>
</dbReference>
<evidence type="ECO:0000256" key="7">
    <source>
        <dbReference type="ARBA" id="ARBA00023033"/>
    </source>
</evidence>
<keyword evidence="12" id="KW-1185">Reference proteome</keyword>
<evidence type="ECO:0000256" key="6">
    <source>
        <dbReference type="ARBA" id="ARBA00023004"/>
    </source>
</evidence>
<dbReference type="CDD" id="cd11072">
    <property type="entry name" value="CYP71-like"/>
    <property type="match status" value="1"/>
</dbReference>
<dbReference type="PROSITE" id="PS00086">
    <property type="entry name" value="CYTOCHROME_P450"/>
    <property type="match status" value="2"/>
</dbReference>
<dbReference type="EMBL" id="CP144693">
    <property type="protein sequence ID" value="WVZ00276.1"/>
    <property type="molecule type" value="Genomic_DNA"/>
</dbReference>
<evidence type="ECO:0000256" key="8">
    <source>
        <dbReference type="PIRSR" id="PIRSR602401-1"/>
    </source>
</evidence>
<reference evidence="11 12" key="1">
    <citation type="journal article" date="2023" name="Life. Sci Alliance">
        <title>Evolutionary insights into 3D genome organization and epigenetic landscape of Vigna mungo.</title>
        <authorList>
            <person name="Junaid A."/>
            <person name="Singh B."/>
            <person name="Bhatia S."/>
        </authorList>
    </citation>
    <scope>NUCLEOTIDE SEQUENCE [LARGE SCALE GENOMIC DNA]</scope>
    <source>
        <strain evidence="11">Urdbean</strain>
    </source>
</reference>
<evidence type="ECO:0000256" key="5">
    <source>
        <dbReference type="ARBA" id="ARBA00023002"/>
    </source>
</evidence>
<evidence type="ECO:0000313" key="11">
    <source>
        <dbReference type="EMBL" id="WVZ00276.1"/>
    </source>
</evidence>
<keyword evidence="10" id="KW-0472">Membrane</keyword>
<organism evidence="11 12">
    <name type="scientific">Vigna mungo</name>
    <name type="common">Black gram</name>
    <name type="synonym">Phaseolus mungo</name>
    <dbReference type="NCBI Taxonomy" id="3915"/>
    <lineage>
        <taxon>Eukaryota</taxon>
        <taxon>Viridiplantae</taxon>
        <taxon>Streptophyta</taxon>
        <taxon>Embryophyta</taxon>
        <taxon>Tracheophyta</taxon>
        <taxon>Spermatophyta</taxon>
        <taxon>Magnoliopsida</taxon>
        <taxon>eudicotyledons</taxon>
        <taxon>Gunneridae</taxon>
        <taxon>Pentapetalae</taxon>
        <taxon>rosids</taxon>
        <taxon>fabids</taxon>
        <taxon>Fabales</taxon>
        <taxon>Fabaceae</taxon>
        <taxon>Papilionoideae</taxon>
        <taxon>50 kb inversion clade</taxon>
        <taxon>NPAAA clade</taxon>
        <taxon>indigoferoid/millettioid clade</taxon>
        <taxon>Phaseoleae</taxon>
        <taxon>Vigna</taxon>
    </lineage>
</organism>
<accession>A0AAQ3N0V3</accession>
<dbReference type="Pfam" id="PF00067">
    <property type="entry name" value="p450"/>
    <property type="match status" value="4"/>
</dbReference>
<dbReference type="AlphaFoldDB" id="A0AAQ3N0V3"/>
<keyword evidence="10" id="KW-0812">Transmembrane</keyword>
<dbReference type="GO" id="GO:0020037">
    <property type="term" value="F:heme binding"/>
    <property type="evidence" value="ECO:0007669"/>
    <property type="project" value="InterPro"/>
</dbReference>
<proteinExistence type="inferred from homology"/>
<name>A0AAQ3N0V3_VIGMU</name>
<keyword evidence="10" id="KW-1133">Transmembrane helix</keyword>
<evidence type="ECO:0000256" key="9">
    <source>
        <dbReference type="RuleBase" id="RU000461"/>
    </source>
</evidence>
<feature type="binding site" description="axial binding residue" evidence="8">
    <location>
        <position position="473"/>
    </location>
    <ligand>
        <name>heme</name>
        <dbReference type="ChEBI" id="CHEBI:30413"/>
    </ligand>
    <ligandPart>
        <name>Fe</name>
        <dbReference type="ChEBI" id="CHEBI:18248"/>
    </ligandPart>
</feature>
<dbReference type="GO" id="GO:0016705">
    <property type="term" value="F:oxidoreductase activity, acting on paired donors, with incorporation or reduction of molecular oxygen"/>
    <property type="evidence" value="ECO:0007669"/>
    <property type="project" value="InterPro"/>
</dbReference>
<dbReference type="InterPro" id="IPR036396">
    <property type="entry name" value="Cyt_P450_sf"/>
</dbReference>
<comment type="similarity">
    <text evidence="2 9">Belongs to the cytochrome P450 family.</text>
</comment>
<protein>
    <recommendedName>
        <fullName evidence="13">Cytochrome P450</fullName>
    </recommendedName>
</protein>
<feature type="transmembrane region" description="Helical" evidence="10">
    <location>
        <begin position="20"/>
        <end position="37"/>
    </location>
</feature>
<gene>
    <name evidence="11" type="ORF">V8G54_026345</name>
</gene>
<evidence type="ECO:0000256" key="1">
    <source>
        <dbReference type="ARBA" id="ARBA00001971"/>
    </source>
</evidence>
<dbReference type="PANTHER" id="PTHR47955:SF15">
    <property type="entry name" value="CYTOCHROME P450 71A2-LIKE"/>
    <property type="match status" value="1"/>
</dbReference>
<dbReference type="FunFam" id="1.10.630.10:FF:000043">
    <property type="entry name" value="Cytochrome P450 99A2"/>
    <property type="match status" value="1"/>
</dbReference>
<dbReference type="PRINTS" id="PR00463">
    <property type="entry name" value="EP450I"/>
</dbReference>
<evidence type="ECO:0000256" key="4">
    <source>
        <dbReference type="ARBA" id="ARBA00022723"/>
    </source>
</evidence>
<dbReference type="GO" id="GO:0005506">
    <property type="term" value="F:iron ion binding"/>
    <property type="evidence" value="ECO:0007669"/>
    <property type="project" value="InterPro"/>
</dbReference>
<dbReference type="PANTHER" id="PTHR47955">
    <property type="entry name" value="CYTOCHROME P450 FAMILY 71 PROTEIN"/>
    <property type="match status" value="1"/>
</dbReference>
<evidence type="ECO:0000256" key="3">
    <source>
        <dbReference type="ARBA" id="ARBA00022617"/>
    </source>
</evidence>
<dbReference type="InterPro" id="IPR002401">
    <property type="entry name" value="Cyt_P450_E_grp-I"/>
</dbReference>
<evidence type="ECO:0000313" key="12">
    <source>
        <dbReference type="Proteomes" id="UP001374535"/>
    </source>
</evidence>
<evidence type="ECO:0000256" key="2">
    <source>
        <dbReference type="ARBA" id="ARBA00010617"/>
    </source>
</evidence>
<evidence type="ECO:0008006" key="13">
    <source>
        <dbReference type="Google" id="ProtNLM"/>
    </source>
</evidence>